<comment type="caution">
    <text evidence="1">The sequence shown here is derived from an EMBL/GenBank/DDBJ whole genome shotgun (WGS) entry which is preliminary data.</text>
</comment>
<sequence>MSRVSRTLSVRLDVPDRRRFSVSATASAQGTLPLEGYRVLDMTRVLAGPYCTQILGDLGAEVIKIEHPVRGDDTRAWGPPYATYKADSLHEGPGESAYFLAVNRNKKSLALSFQDPAGVEILHKLAANCDILVENYIPGSLKKYGLDYETIHRINPALIYASITGYGQTGPYSQRPGYDVMVEAEFGLMHITGSRDGPPVKVGVAVTDLTTGLYTSNSIMAALLARARTGKGQHIDAALSDCQTVTLSNIASSCLISGEKDTGRWGTAHPSIVPYRSFKTKDGDVLFGGGNDKLFGILCEGLGRPEWKDHAKFQVNASRVAHRDELEAEIEAITVTKTTQEWLDTFEGKGMPYAAVNDVQGALAHAQTKARNMVVEVDHDECGPIKLLNTPIKYSESKPGIRSPPPTLGQHTDEILREHLGMDEAQVQVLKQKGVVSDDGTSEDAVGNATGGPPPNPVPAPAPVPANASAPSPGATPRAGSEPGPDLPKPSPAPTVPAPSPGIESGPNAPRPSPTPTTSFSASRPLYNPQFTAATQMILKRMKGEPSSLTLTTSIPSAAYEDAKRRLVMGMNTSTQMTMQMPAASPVRPSPSATLPTPRPVAPKSINSSAGMSAIRKVTAGLTNASKPSPIKTVVAKVLPSESKIKKTKPVTGPRGPQVKRKRTKSQPDEDGENDARSTSSLSSLEPSVAPPPESTTPLTPTPLTMTKSGRQVLKPDAYDPAAMDAASRRPRAPAHHYGKRTAEQALCLKCSRMHSPATNQIVFCDGCDECWHQLCHDPWIADEIVQDRGKVWYCGTCVAKKERHATNKRQKIEQQHHHHHHQHHHHQGRGGNKGEKEKGSWAGKPTQQKRAYLSTLPQQELVGLLMSCLETHPDLPLFPVEPQHPHPHQQQPYQVGGTRSIFAGTTTEGLFPRADAHPTGQINFVRKIAGAAGKGAKGGSSQKEGSSQEGGGAGGGGEEEDEEDDDPLAALWPRSGRGLYTRLRPDTEDGARLVDEGDFEAFSSIVYDERGRKVEENGMKV</sequence>
<protein>
    <submittedName>
        <fullName evidence="1">CoA-transferase family III domain-containing protein</fullName>
    </submittedName>
</protein>
<keyword evidence="2" id="KW-1185">Reference proteome</keyword>
<name>A0ACB7P6Y6_9PEZI</name>
<dbReference type="EMBL" id="JAGIZQ010000004">
    <property type="protein sequence ID" value="KAH6632072.1"/>
    <property type="molecule type" value="Genomic_DNA"/>
</dbReference>
<evidence type="ECO:0000313" key="1">
    <source>
        <dbReference type="EMBL" id="KAH6632072.1"/>
    </source>
</evidence>
<accession>A0ACB7P6Y6</accession>
<evidence type="ECO:0000313" key="2">
    <source>
        <dbReference type="Proteomes" id="UP000724584"/>
    </source>
</evidence>
<reference evidence="1 2" key="1">
    <citation type="journal article" date="2021" name="Nat. Commun.">
        <title>Genetic determinants of endophytism in the Arabidopsis root mycobiome.</title>
        <authorList>
            <person name="Mesny F."/>
            <person name="Miyauchi S."/>
            <person name="Thiergart T."/>
            <person name="Pickel B."/>
            <person name="Atanasova L."/>
            <person name="Karlsson M."/>
            <person name="Huettel B."/>
            <person name="Barry K.W."/>
            <person name="Haridas S."/>
            <person name="Chen C."/>
            <person name="Bauer D."/>
            <person name="Andreopoulos W."/>
            <person name="Pangilinan J."/>
            <person name="LaButti K."/>
            <person name="Riley R."/>
            <person name="Lipzen A."/>
            <person name="Clum A."/>
            <person name="Drula E."/>
            <person name="Henrissat B."/>
            <person name="Kohler A."/>
            <person name="Grigoriev I.V."/>
            <person name="Martin F.M."/>
            <person name="Hacquard S."/>
        </authorList>
    </citation>
    <scope>NUCLEOTIDE SEQUENCE [LARGE SCALE GENOMIC DNA]</scope>
    <source>
        <strain evidence="1 2">MPI-SDFR-AT-0079</strain>
    </source>
</reference>
<organism evidence="1 2">
    <name type="scientific">Chaetomium tenue</name>
    <dbReference type="NCBI Taxonomy" id="1854479"/>
    <lineage>
        <taxon>Eukaryota</taxon>
        <taxon>Fungi</taxon>
        <taxon>Dikarya</taxon>
        <taxon>Ascomycota</taxon>
        <taxon>Pezizomycotina</taxon>
        <taxon>Sordariomycetes</taxon>
        <taxon>Sordariomycetidae</taxon>
        <taxon>Sordariales</taxon>
        <taxon>Chaetomiaceae</taxon>
        <taxon>Chaetomium</taxon>
    </lineage>
</organism>
<gene>
    <name evidence="1" type="ORF">F5144DRAFT_592915</name>
</gene>
<proteinExistence type="predicted"/>
<dbReference type="Proteomes" id="UP000724584">
    <property type="component" value="Unassembled WGS sequence"/>
</dbReference>